<dbReference type="Proteomes" id="UP000299102">
    <property type="component" value="Unassembled WGS sequence"/>
</dbReference>
<evidence type="ECO:0000313" key="2">
    <source>
        <dbReference type="EMBL" id="GBP58466.1"/>
    </source>
</evidence>
<name>A0A4C1X406_EUMVA</name>
<feature type="compositionally biased region" description="Basic and acidic residues" evidence="1">
    <location>
        <begin position="52"/>
        <end position="62"/>
    </location>
</feature>
<evidence type="ECO:0000313" key="3">
    <source>
        <dbReference type="Proteomes" id="UP000299102"/>
    </source>
</evidence>
<proteinExistence type="predicted"/>
<feature type="compositionally biased region" description="Low complexity" evidence="1">
    <location>
        <begin position="15"/>
        <end position="29"/>
    </location>
</feature>
<feature type="region of interest" description="Disordered" evidence="1">
    <location>
        <begin position="1"/>
        <end position="65"/>
    </location>
</feature>
<sequence>MIGQYSKVANSGRVSAPAPAPTRRYAPSSVRHVLFHGIEPRRERTRRRRCTPRKDRVGDPPRVRGGRFFQRHKFRISASALIATNTSRGRHFFLPLHFVPRRARAGL</sequence>
<accession>A0A4C1X406</accession>
<evidence type="ECO:0000256" key="1">
    <source>
        <dbReference type="SAM" id="MobiDB-lite"/>
    </source>
</evidence>
<keyword evidence="3" id="KW-1185">Reference proteome</keyword>
<dbReference type="AlphaFoldDB" id="A0A4C1X406"/>
<protein>
    <submittedName>
        <fullName evidence="2">Uncharacterized protein</fullName>
    </submittedName>
</protein>
<comment type="caution">
    <text evidence="2">The sequence shown here is derived from an EMBL/GenBank/DDBJ whole genome shotgun (WGS) entry which is preliminary data.</text>
</comment>
<reference evidence="2 3" key="1">
    <citation type="journal article" date="2019" name="Commun. Biol.">
        <title>The bagworm genome reveals a unique fibroin gene that provides high tensile strength.</title>
        <authorList>
            <person name="Kono N."/>
            <person name="Nakamura H."/>
            <person name="Ohtoshi R."/>
            <person name="Tomita M."/>
            <person name="Numata K."/>
            <person name="Arakawa K."/>
        </authorList>
    </citation>
    <scope>NUCLEOTIDE SEQUENCE [LARGE SCALE GENOMIC DNA]</scope>
</reference>
<organism evidence="2 3">
    <name type="scientific">Eumeta variegata</name>
    <name type="common">Bagworm moth</name>
    <name type="synonym">Eumeta japonica</name>
    <dbReference type="NCBI Taxonomy" id="151549"/>
    <lineage>
        <taxon>Eukaryota</taxon>
        <taxon>Metazoa</taxon>
        <taxon>Ecdysozoa</taxon>
        <taxon>Arthropoda</taxon>
        <taxon>Hexapoda</taxon>
        <taxon>Insecta</taxon>
        <taxon>Pterygota</taxon>
        <taxon>Neoptera</taxon>
        <taxon>Endopterygota</taxon>
        <taxon>Lepidoptera</taxon>
        <taxon>Glossata</taxon>
        <taxon>Ditrysia</taxon>
        <taxon>Tineoidea</taxon>
        <taxon>Psychidae</taxon>
        <taxon>Oiketicinae</taxon>
        <taxon>Eumeta</taxon>
    </lineage>
</organism>
<dbReference type="EMBL" id="BGZK01000735">
    <property type="protein sequence ID" value="GBP58466.1"/>
    <property type="molecule type" value="Genomic_DNA"/>
</dbReference>
<gene>
    <name evidence="2" type="ORF">EVAR_36938_1</name>
</gene>